<evidence type="ECO:0000313" key="3">
    <source>
        <dbReference type="Proteomes" id="UP000530928"/>
    </source>
</evidence>
<protein>
    <submittedName>
        <fullName evidence="2">Putative Zn finger protein</fullName>
    </submittedName>
</protein>
<dbReference type="EMBL" id="JACDUR010000007">
    <property type="protein sequence ID" value="MBA2895306.1"/>
    <property type="molecule type" value="Genomic_DNA"/>
</dbReference>
<comment type="caution">
    <text evidence="2">The sequence shown here is derived from an EMBL/GenBank/DDBJ whole genome shotgun (WGS) entry which is preliminary data.</text>
</comment>
<dbReference type="Pfam" id="PF12647">
    <property type="entry name" value="RNHCP"/>
    <property type="match status" value="1"/>
</dbReference>
<accession>A0A7W0CQ73</accession>
<gene>
    <name evidence="2" type="ORF">HNR30_006692</name>
</gene>
<keyword evidence="3" id="KW-1185">Reference proteome</keyword>
<organism evidence="2 3">
    <name type="scientific">Nonomuraea soli</name>
    <dbReference type="NCBI Taxonomy" id="1032476"/>
    <lineage>
        <taxon>Bacteria</taxon>
        <taxon>Bacillati</taxon>
        <taxon>Actinomycetota</taxon>
        <taxon>Actinomycetes</taxon>
        <taxon>Streptosporangiales</taxon>
        <taxon>Streptosporangiaceae</taxon>
        <taxon>Nonomuraea</taxon>
    </lineage>
</organism>
<sequence length="62" mass="6977">MDVLPGDRAARCRGLMRARGVDSHPAKGHMLVHRCVECGFVRRNRVAPDDELESLLQVMKYG</sequence>
<reference evidence="2 3" key="1">
    <citation type="submission" date="2020-07" db="EMBL/GenBank/DDBJ databases">
        <title>Genomic Encyclopedia of Type Strains, Phase IV (KMG-IV): sequencing the most valuable type-strain genomes for metagenomic binning, comparative biology and taxonomic classification.</title>
        <authorList>
            <person name="Goeker M."/>
        </authorList>
    </citation>
    <scope>NUCLEOTIDE SEQUENCE [LARGE SCALE GENOMIC DNA]</scope>
    <source>
        <strain evidence="2 3">DSM 45533</strain>
    </source>
</reference>
<evidence type="ECO:0000259" key="1">
    <source>
        <dbReference type="Pfam" id="PF12647"/>
    </source>
</evidence>
<feature type="domain" description="RNHCP" evidence="1">
    <location>
        <begin position="2"/>
        <end position="55"/>
    </location>
</feature>
<proteinExistence type="predicted"/>
<name>A0A7W0CQ73_9ACTN</name>
<dbReference type="Proteomes" id="UP000530928">
    <property type="component" value="Unassembled WGS sequence"/>
</dbReference>
<evidence type="ECO:0000313" key="2">
    <source>
        <dbReference type="EMBL" id="MBA2895306.1"/>
    </source>
</evidence>
<dbReference type="InterPro" id="IPR024439">
    <property type="entry name" value="RNHCP"/>
</dbReference>
<dbReference type="AlphaFoldDB" id="A0A7W0CQ73"/>